<evidence type="ECO:0000313" key="2">
    <source>
        <dbReference type="Proteomes" id="UP000053989"/>
    </source>
</evidence>
<dbReference type="HOGENOM" id="CLU_159031_0_0_1"/>
<name>A0A0C3D7B2_9AGAM</name>
<dbReference type="InterPro" id="IPR036691">
    <property type="entry name" value="Endo/exonu/phosph_ase_sf"/>
</dbReference>
<proteinExistence type="predicted"/>
<reference evidence="2" key="2">
    <citation type="submission" date="2015-01" db="EMBL/GenBank/DDBJ databases">
        <title>Evolutionary Origins and Diversification of the Mycorrhizal Mutualists.</title>
        <authorList>
            <consortium name="DOE Joint Genome Institute"/>
            <consortium name="Mycorrhizal Genomics Consortium"/>
            <person name="Kohler A."/>
            <person name="Kuo A."/>
            <person name="Nagy L.G."/>
            <person name="Floudas D."/>
            <person name="Copeland A."/>
            <person name="Barry K.W."/>
            <person name="Cichocki N."/>
            <person name="Veneault-Fourrey C."/>
            <person name="LaButti K."/>
            <person name="Lindquist E.A."/>
            <person name="Lipzen A."/>
            <person name="Lundell T."/>
            <person name="Morin E."/>
            <person name="Murat C."/>
            <person name="Riley R."/>
            <person name="Ohm R."/>
            <person name="Sun H."/>
            <person name="Tunlid A."/>
            <person name="Henrissat B."/>
            <person name="Grigoriev I.V."/>
            <person name="Hibbett D.S."/>
            <person name="Martin F."/>
        </authorList>
    </citation>
    <scope>NUCLEOTIDE SEQUENCE [LARGE SCALE GENOMIC DNA]</scope>
    <source>
        <strain evidence="2">Foug A</strain>
    </source>
</reference>
<protein>
    <recommendedName>
        <fullName evidence="3">Endonuclease/exonuclease/phosphatase domain-containing protein</fullName>
    </recommendedName>
</protein>
<evidence type="ECO:0000313" key="1">
    <source>
        <dbReference type="EMBL" id="KIM56620.1"/>
    </source>
</evidence>
<dbReference type="SUPFAM" id="SSF56219">
    <property type="entry name" value="DNase I-like"/>
    <property type="match status" value="1"/>
</dbReference>
<accession>A0A0C3D7B2</accession>
<dbReference type="OrthoDB" id="2840473at2759"/>
<keyword evidence="2" id="KW-1185">Reference proteome</keyword>
<dbReference type="Gene3D" id="3.60.10.10">
    <property type="entry name" value="Endonuclease/exonuclease/phosphatase"/>
    <property type="match status" value="1"/>
</dbReference>
<sequence length="124" mass="13942">MSDTPSTLSRLCIWQQNLNKSLAAQLTLLNGPIAAQWDIVAIQEPTIDHRLCLTKANSHWRVVYPTHKFTLDATPRAVTLVNTKISTNNWEQIPFPSKDVVIVKFRSAQGACTLINIYNDSTHN</sequence>
<dbReference type="STRING" id="1036808.A0A0C3D7B2"/>
<dbReference type="AlphaFoldDB" id="A0A0C3D7B2"/>
<evidence type="ECO:0008006" key="3">
    <source>
        <dbReference type="Google" id="ProtNLM"/>
    </source>
</evidence>
<dbReference type="Proteomes" id="UP000053989">
    <property type="component" value="Unassembled WGS sequence"/>
</dbReference>
<reference evidence="1 2" key="1">
    <citation type="submission" date="2014-04" db="EMBL/GenBank/DDBJ databases">
        <authorList>
            <consortium name="DOE Joint Genome Institute"/>
            <person name="Kuo A."/>
            <person name="Kohler A."/>
            <person name="Nagy L.G."/>
            <person name="Floudas D."/>
            <person name="Copeland A."/>
            <person name="Barry K.W."/>
            <person name="Cichocki N."/>
            <person name="Veneault-Fourrey C."/>
            <person name="LaButti K."/>
            <person name="Lindquist E.A."/>
            <person name="Lipzen A."/>
            <person name="Lundell T."/>
            <person name="Morin E."/>
            <person name="Murat C."/>
            <person name="Sun H."/>
            <person name="Tunlid A."/>
            <person name="Henrissat B."/>
            <person name="Grigoriev I.V."/>
            <person name="Hibbett D.S."/>
            <person name="Martin F."/>
            <person name="Nordberg H.P."/>
            <person name="Cantor M.N."/>
            <person name="Hua S.X."/>
        </authorList>
    </citation>
    <scope>NUCLEOTIDE SEQUENCE [LARGE SCALE GENOMIC DNA]</scope>
    <source>
        <strain evidence="1 2">Foug A</strain>
    </source>
</reference>
<gene>
    <name evidence="1" type="ORF">SCLCIDRAFT_132154</name>
</gene>
<dbReference type="EMBL" id="KN822113">
    <property type="protein sequence ID" value="KIM56620.1"/>
    <property type="molecule type" value="Genomic_DNA"/>
</dbReference>
<dbReference type="InParanoid" id="A0A0C3D7B2"/>
<organism evidence="1 2">
    <name type="scientific">Scleroderma citrinum Foug A</name>
    <dbReference type="NCBI Taxonomy" id="1036808"/>
    <lineage>
        <taxon>Eukaryota</taxon>
        <taxon>Fungi</taxon>
        <taxon>Dikarya</taxon>
        <taxon>Basidiomycota</taxon>
        <taxon>Agaricomycotina</taxon>
        <taxon>Agaricomycetes</taxon>
        <taxon>Agaricomycetidae</taxon>
        <taxon>Boletales</taxon>
        <taxon>Sclerodermatineae</taxon>
        <taxon>Sclerodermataceae</taxon>
        <taxon>Scleroderma</taxon>
    </lineage>
</organism>